<dbReference type="InterPro" id="IPR036097">
    <property type="entry name" value="HisK_dim/P_sf"/>
</dbReference>
<protein>
    <recommendedName>
        <fullName evidence="2">histidine kinase</fullName>
        <ecNumber evidence="2">2.7.13.3</ecNumber>
    </recommendedName>
</protein>
<name>A0ABR8EZC8_NOSLI</name>
<comment type="caution">
    <text evidence="8">The sequence shown here is derived from an EMBL/GenBank/DDBJ whole genome shotgun (WGS) entry which is preliminary data.</text>
</comment>
<dbReference type="PANTHER" id="PTHR43065:SF48">
    <property type="entry name" value="HISTIDINE KINASE"/>
    <property type="match status" value="1"/>
</dbReference>
<dbReference type="SMART" id="SM00388">
    <property type="entry name" value="HisKA"/>
    <property type="match status" value="1"/>
</dbReference>
<dbReference type="Pfam" id="PF17159">
    <property type="entry name" value="MASE3"/>
    <property type="match status" value="1"/>
</dbReference>
<dbReference type="InterPro" id="IPR033425">
    <property type="entry name" value="MASE3"/>
</dbReference>
<feature type="transmembrane region" description="Helical" evidence="6">
    <location>
        <begin position="277"/>
        <end position="294"/>
    </location>
</feature>
<feature type="transmembrane region" description="Helical" evidence="6">
    <location>
        <begin position="16"/>
        <end position="38"/>
    </location>
</feature>
<dbReference type="GO" id="GO:0016301">
    <property type="term" value="F:kinase activity"/>
    <property type="evidence" value="ECO:0007669"/>
    <property type="project" value="UniProtKB-KW"/>
</dbReference>
<evidence type="ECO:0000256" key="4">
    <source>
        <dbReference type="ARBA" id="ARBA00022777"/>
    </source>
</evidence>
<dbReference type="PRINTS" id="PR00344">
    <property type="entry name" value="BCTRLSENSOR"/>
</dbReference>
<evidence type="ECO:0000256" key="2">
    <source>
        <dbReference type="ARBA" id="ARBA00012438"/>
    </source>
</evidence>
<dbReference type="InterPro" id="IPR005467">
    <property type="entry name" value="His_kinase_dom"/>
</dbReference>
<evidence type="ECO:0000313" key="8">
    <source>
        <dbReference type="EMBL" id="MBD2562402.1"/>
    </source>
</evidence>
<dbReference type="EC" id="2.7.13.3" evidence="2"/>
<keyword evidence="6" id="KW-0812">Transmembrane</keyword>
<evidence type="ECO:0000256" key="1">
    <source>
        <dbReference type="ARBA" id="ARBA00000085"/>
    </source>
</evidence>
<dbReference type="PANTHER" id="PTHR43065">
    <property type="entry name" value="SENSOR HISTIDINE KINASE"/>
    <property type="match status" value="1"/>
</dbReference>
<dbReference type="CDD" id="cd00082">
    <property type="entry name" value="HisKA"/>
    <property type="match status" value="1"/>
</dbReference>
<organism evidence="8 9">
    <name type="scientific">Nostoc linckia FACHB-391</name>
    <dbReference type="NCBI Taxonomy" id="2692906"/>
    <lineage>
        <taxon>Bacteria</taxon>
        <taxon>Bacillati</taxon>
        <taxon>Cyanobacteriota</taxon>
        <taxon>Cyanophyceae</taxon>
        <taxon>Nostocales</taxon>
        <taxon>Nostocaceae</taxon>
        <taxon>Nostoc</taxon>
    </lineage>
</organism>
<feature type="transmembrane region" description="Helical" evidence="6">
    <location>
        <begin position="173"/>
        <end position="193"/>
    </location>
</feature>
<evidence type="ECO:0000313" key="9">
    <source>
        <dbReference type="Proteomes" id="UP000604661"/>
    </source>
</evidence>
<evidence type="ECO:0000256" key="5">
    <source>
        <dbReference type="ARBA" id="ARBA00023012"/>
    </source>
</evidence>
<dbReference type="Gene3D" id="1.10.287.130">
    <property type="match status" value="1"/>
</dbReference>
<evidence type="ECO:0000256" key="3">
    <source>
        <dbReference type="ARBA" id="ARBA00022553"/>
    </source>
</evidence>
<evidence type="ECO:0000256" key="6">
    <source>
        <dbReference type="SAM" id="Phobius"/>
    </source>
</evidence>
<gene>
    <name evidence="8" type="ORF">H6G95_17630</name>
</gene>
<keyword evidence="6" id="KW-1133">Transmembrane helix</keyword>
<keyword evidence="4 8" id="KW-0418">Kinase</keyword>
<keyword evidence="9" id="KW-1185">Reference proteome</keyword>
<dbReference type="Proteomes" id="UP000604661">
    <property type="component" value="Unassembled WGS sequence"/>
</dbReference>
<dbReference type="EMBL" id="JACJTE010000018">
    <property type="protein sequence ID" value="MBD2562402.1"/>
    <property type="molecule type" value="Genomic_DNA"/>
</dbReference>
<proteinExistence type="predicted"/>
<feature type="domain" description="Histidine kinase" evidence="7">
    <location>
        <begin position="347"/>
        <end position="602"/>
    </location>
</feature>
<dbReference type="SUPFAM" id="SSF47384">
    <property type="entry name" value="Homodimeric domain of signal transducing histidine kinase"/>
    <property type="match status" value="1"/>
</dbReference>
<feature type="transmembrane region" description="Helical" evidence="6">
    <location>
        <begin position="139"/>
        <end position="161"/>
    </location>
</feature>
<dbReference type="InterPro" id="IPR004358">
    <property type="entry name" value="Sig_transdc_His_kin-like_C"/>
</dbReference>
<keyword evidence="5" id="KW-0902">Two-component regulatory system</keyword>
<dbReference type="PROSITE" id="PS50109">
    <property type="entry name" value="HIS_KIN"/>
    <property type="match status" value="1"/>
</dbReference>
<evidence type="ECO:0000259" key="7">
    <source>
        <dbReference type="PROSITE" id="PS50109"/>
    </source>
</evidence>
<feature type="transmembrane region" description="Helical" evidence="6">
    <location>
        <begin position="238"/>
        <end position="265"/>
    </location>
</feature>
<dbReference type="InterPro" id="IPR036890">
    <property type="entry name" value="HATPase_C_sf"/>
</dbReference>
<dbReference type="InterPro" id="IPR003594">
    <property type="entry name" value="HATPase_dom"/>
</dbReference>
<dbReference type="Pfam" id="PF02518">
    <property type="entry name" value="HATPase_c"/>
    <property type="match status" value="1"/>
</dbReference>
<dbReference type="RefSeq" id="WP_190895979.1">
    <property type="nucleotide sequence ID" value="NZ_JACJTE010000018.1"/>
</dbReference>
<sequence>MVTTSTEQTLKLPVQLIWIIWLICLLPSALNLLGVSFASSLSPRNLEVICNPASLGFIEEVIYQRLQGSFVHTILEWSAVCTAIFTIILAFAHFYIKSDIITPIIGVTLLCAGLIDAFHTLAADRLIEAVADNSKLIPFTWALCRLCNALVTIIGVSIFLFSKPTRWQGSLKFIVAVTLGFGLVCYGIIAVCATSHTLPQTIFPNSIITRPWDIIPLILFLVAGILIYPRFWRKYPSLFSHALIISTIPNVATQFHMVFGSTALFDNHFNIAHFLKIVAYLVPLAGLILDYIYAHRQLLIALKQAQLYTEARENAQLAQHTLSQLQQTQAQIIQTAKMSSMGQLVAGVAHEINNPVNFIYGNLNHIDEYIQNLLQLVMAYQQHYPNPPPSLQQRLNSIELDFLVQDLGNILQSMQVGTKRIRDIIVSLRNFSRLDEASFKEADIHSGIDNTLIILHHRLQTTADATGIKVIKEYGQLPLVQCYARELNQVFMNILTNAIDVLEESVEKTNRQHKIPSIWIQTQLTSDNLVSISIADNGGGIPEEIRLKLFDPFFTTKPVGKGTGLGLFISYQIVVEKHGGNIWYNSTSDGGTKFVIEIPIQPGKDVVKSAGSR</sequence>
<keyword evidence="4 8" id="KW-0808">Transferase</keyword>
<keyword evidence="6" id="KW-0472">Membrane</keyword>
<dbReference type="SMART" id="SM00387">
    <property type="entry name" value="HATPase_c"/>
    <property type="match status" value="1"/>
</dbReference>
<accession>A0ABR8EZC8</accession>
<feature type="transmembrane region" description="Helical" evidence="6">
    <location>
        <begin position="74"/>
        <end position="94"/>
    </location>
</feature>
<dbReference type="SUPFAM" id="SSF55874">
    <property type="entry name" value="ATPase domain of HSP90 chaperone/DNA topoisomerase II/histidine kinase"/>
    <property type="match status" value="1"/>
</dbReference>
<reference evidence="8 9" key="1">
    <citation type="journal article" date="2020" name="ISME J.">
        <title>Comparative genomics reveals insights into cyanobacterial evolution and habitat adaptation.</title>
        <authorList>
            <person name="Chen M.Y."/>
            <person name="Teng W.K."/>
            <person name="Zhao L."/>
            <person name="Hu C.X."/>
            <person name="Zhou Y.K."/>
            <person name="Han B.P."/>
            <person name="Song L.R."/>
            <person name="Shu W.S."/>
        </authorList>
    </citation>
    <scope>NUCLEOTIDE SEQUENCE [LARGE SCALE GENOMIC DNA]</scope>
    <source>
        <strain evidence="8 9">FACHB-391</strain>
    </source>
</reference>
<dbReference type="InterPro" id="IPR003661">
    <property type="entry name" value="HisK_dim/P_dom"/>
</dbReference>
<comment type="catalytic activity">
    <reaction evidence="1">
        <text>ATP + protein L-histidine = ADP + protein N-phospho-L-histidine.</text>
        <dbReference type="EC" id="2.7.13.3"/>
    </reaction>
</comment>
<feature type="transmembrane region" description="Helical" evidence="6">
    <location>
        <begin position="100"/>
        <end position="118"/>
    </location>
</feature>
<dbReference type="Gene3D" id="3.30.565.10">
    <property type="entry name" value="Histidine kinase-like ATPase, C-terminal domain"/>
    <property type="match status" value="1"/>
</dbReference>
<feature type="transmembrane region" description="Helical" evidence="6">
    <location>
        <begin position="214"/>
        <end position="232"/>
    </location>
</feature>
<keyword evidence="3" id="KW-0597">Phosphoprotein</keyword>